<dbReference type="CDD" id="cd14868">
    <property type="entry name" value="uS7_Mitochondria_Fungi"/>
    <property type="match status" value="1"/>
</dbReference>
<evidence type="ECO:0000256" key="1">
    <source>
        <dbReference type="ARBA" id="ARBA00007151"/>
    </source>
</evidence>
<dbReference type="OMA" id="WILISAR"/>
<dbReference type="Pfam" id="PF00177">
    <property type="entry name" value="Ribosomal_S7"/>
    <property type="match status" value="1"/>
</dbReference>
<dbReference type="PANTHER" id="PTHR11205">
    <property type="entry name" value="RIBOSOMAL PROTEIN S7"/>
    <property type="match status" value="1"/>
</dbReference>
<keyword evidence="2 4" id="KW-0689">Ribosomal protein</keyword>
<accession>A0A137NQ94</accession>
<keyword evidence="7" id="KW-1185">Reference proteome</keyword>
<comment type="similarity">
    <text evidence="1 4">Belongs to the universal ribosomal protein uS7 family.</text>
</comment>
<evidence type="ECO:0000256" key="2">
    <source>
        <dbReference type="ARBA" id="ARBA00022980"/>
    </source>
</evidence>
<dbReference type="AlphaFoldDB" id="A0A137NQ94"/>
<dbReference type="GO" id="GO:0005840">
    <property type="term" value="C:ribosome"/>
    <property type="evidence" value="ECO:0007669"/>
    <property type="project" value="UniProtKB-KW"/>
</dbReference>
<keyword evidence="3 4" id="KW-0687">Ribonucleoprotein</keyword>
<evidence type="ECO:0000256" key="3">
    <source>
        <dbReference type="ARBA" id="ARBA00023274"/>
    </source>
</evidence>
<dbReference type="InterPro" id="IPR036823">
    <property type="entry name" value="Ribosomal_uS7_dom_sf"/>
</dbReference>
<proteinExistence type="inferred from homology"/>
<protein>
    <submittedName>
        <fullName evidence="6">Ribosomal protein S7</fullName>
    </submittedName>
</protein>
<dbReference type="InterPro" id="IPR020606">
    <property type="entry name" value="Ribosomal_uS7_CS"/>
</dbReference>
<dbReference type="PIRSF" id="PIRSF002122">
    <property type="entry name" value="RPS7p_RPS7a_RPS5e_RPS7o"/>
    <property type="match status" value="1"/>
</dbReference>
<dbReference type="STRING" id="796925.A0A137NQ94"/>
<dbReference type="Gene3D" id="1.10.455.10">
    <property type="entry name" value="Ribosomal protein S7 domain"/>
    <property type="match status" value="1"/>
</dbReference>
<dbReference type="OrthoDB" id="9972728at2759"/>
<organism evidence="6 7">
    <name type="scientific">Conidiobolus coronatus (strain ATCC 28846 / CBS 209.66 / NRRL 28638)</name>
    <name type="common">Delacroixia coronata</name>
    <dbReference type="NCBI Taxonomy" id="796925"/>
    <lineage>
        <taxon>Eukaryota</taxon>
        <taxon>Fungi</taxon>
        <taxon>Fungi incertae sedis</taxon>
        <taxon>Zoopagomycota</taxon>
        <taxon>Entomophthoromycotina</taxon>
        <taxon>Entomophthoromycetes</taxon>
        <taxon>Entomophthorales</taxon>
        <taxon>Ancylistaceae</taxon>
        <taxon>Conidiobolus</taxon>
    </lineage>
</organism>
<evidence type="ECO:0000313" key="7">
    <source>
        <dbReference type="Proteomes" id="UP000070444"/>
    </source>
</evidence>
<feature type="domain" description="Small ribosomal subunit protein uS7" evidence="5">
    <location>
        <begin position="47"/>
        <end position="184"/>
    </location>
</feature>
<dbReference type="GO" id="GO:0006412">
    <property type="term" value="P:translation"/>
    <property type="evidence" value="ECO:0007669"/>
    <property type="project" value="InterPro"/>
</dbReference>
<evidence type="ECO:0000313" key="6">
    <source>
        <dbReference type="EMBL" id="KXN64922.1"/>
    </source>
</evidence>
<evidence type="ECO:0000259" key="5">
    <source>
        <dbReference type="Pfam" id="PF00177"/>
    </source>
</evidence>
<gene>
    <name evidence="6" type="ORF">CONCODRAFT_80892</name>
</gene>
<dbReference type="SUPFAM" id="SSF47973">
    <property type="entry name" value="Ribosomal protein S7"/>
    <property type="match status" value="1"/>
</dbReference>
<dbReference type="GO" id="GO:1990904">
    <property type="term" value="C:ribonucleoprotein complex"/>
    <property type="evidence" value="ECO:0007669"/>
    <property type="project" value="UniProtKB-KW"/>
</dbReference>
<dbReference type="Proteomes" id="UP000070444">
    <property type="component" value="Unassembled WGS sequence"/>
</dbReference>
<dbReference type="InterPro" id="IPR047988">
    <property type="entry name" value="Ribosomal_uS7m_fungi"/>
</dbReference>
<dbReference type="EMBL" id="KQ965063">
    <property type="protein sequence ID" value="KXN64922.1"/>
    <property type="molecule type" value="Genomic_DNA"/>
</dbReference>
<dbReference type="GO" id="GO:0003735">
    <property type="term" value="F:structural constituent of ribosome"/>
    <property type="evidence" value="ECO:0007669"/>
    <property type="project" value="InterPro"/>
</dbReference>
<dbReference type="PROSITE" id="PS00052">
    <property type="entry name" value="RIBOSOMAL_S7"/>
    <property type="match status" value="1"/>
</dbReference>
<evidence type="ECO:0000256" key="4">
    <source>
        <dbReference type="RuleBase" id="RU003619"/>
    </source>
</evidence>
<sequence>MNSLSKLVKPSQLFSNNNVLLRTFSTQAPLNRVQQSSFGTNKVLTDAQRTVMKEDPVLNQFVNLVMRDGKKTKAQTIIGEAFTQIRLRTNTDPYLVFTSAIEKTRPLMHYTTQKVSSKVTIIPYPLNLKQSRRQAMKWILQYSEKRNQRSFGERLANELLSIINNNSTVLAKKNELHKLVLANRTNALQKGL</sequence>
<dbReference type="InterPro" id="IPR023798">
    <property type="entry name" value="Ribosomal_uS7_dom"/>
</dbReference>
<reference evidence="6 7" key="1">
    <citation type="journal article" date="2015" name="Genome Biol. Evol.">
        <title>Phylogenomic analyses indicate that early fungi evolved digesting cell walls of algal ancestors of land plants.</title>
        <authorList>
            <person name="Chang Y."/>
            <person name="Wang S."/>
            <person name="Sekimoto S."/>
            <person name="Aerts A.L."/>
            <person name="Choi C."/>
            <person name="Clum A."/>
            <person name="LaButti K.M."/>
            <person name="Lindquist E.A."/>
            <person name="Yee Ngan C."/>
            <person name="Ohm R.A."/>
            <person name="Salamov A.A."/>
            <person name="Grigoriev I.V."/>
            <person name="Spatafora J.W."/>
            <person name="Berbee M.L."/>
        </authorList>
    </citation>
    <scope>NUCLEOTIDE SEQUENCE [LARGE SCALE GENOMIC DNA]</scope>
    <source>
        <strain evidence="6 7">NRRL 28638</strain>
    </source>
</reference>
<dbReference type="InterPro" id="IPR000235">
    <property type="entry name" value="Ribosomal_uS7"/>
</dbReference>
<name>A0A137NQ94_CONC2</name>
<dbReference type="GO" id="GO:0003723">
    <property type="term" value="F:RNA binding"/>
    <property type="evidence" value="ECO:0007669"/>
    <property type="project" value="InterPro"/>
</dbReference>